<dbReference type="AlphaFoldDB" id="A0A0S4Q0G6"/>
<feature type="signal peptide" evidence="1">
    <location>
        <begin position="1"/>
        <end position="18"/>
    </location>
</feature>
<evidence type="ECO:0000256" key="1">
    <source>
        <dbReference type="SAM" id="SignalP"/>
    </source>
</evidence>
<protein>
    <submittedName>
        <fullName evidence="2">Predicted secreted protein</fullName>
    </submittedName>
</protein>
<evidence type="ECO:0000313" key="4">
    <source>
        <dbReference type="Proteomes" id="UP000029925"/>
    </source>
</evidence>
<dbReference type="Proteomes" id="UP000064525">
    <property type="component" value="Chromosome I"/>
</dbReference>
<proteinExistence type="predicted"/>
<evidence type="ECO:0000313" key="5">
    <source>
        <dbReference type="Proteomes" id="UP000064525"/>
    </source>
</evidence>
<dbReference type="EMBL" id="LN907858">
    <property type="protein sequence ID" value="CUU40974.1"/>
    <property type="molecule type" value="Genomic_DNA"/>
</dbReference>
<dbReference type="Proteomes" id="UP000029925">
    <property type="component" value="Unassembled WGS sequence"/>
</dbReference>
<gene>
    <name evidence="2" type="ORF">BN2458_PEG2091</name>
    <name evidence="3" type="ORF">LS75_004175</name>
</gene>
<sequence length="114" mass="13087">MRAKVIFLLLFCFNVCVAQEKAQIRHYLTLLDNFSKAQSLDNLAHLQNPFLHNVAKNPLKLQAIVNGKALINGEWLEKGTMIQGYRILEIYPQYVEIQKGKIIQHIVVGKDINE</sequence>
<feature type="chain" id="PRO_5044546876" evidence="1">
    <location>
        <begin position="19"/>
        <end position="114"/>
    </location>
</feature>
<reference evidence="5" key="3">
    <citation type="submission" date="2015-11" db="EMBL/GenBank/DDBJ databases">
        <authorList>
            <person name="Anvar S.Y."/>
        </authorList>
    </citation>
    <scope>NUCLEOTIDE SEQUENCE [LARGE SCALE GENOMIC DNA]</scope>
</reference>
<dbReference type="PATRIC" id="fig|76936.10.peg.2042"/>
<dbReference type="OrthoDB" id="5372983at2"/>
<dbReference type="GeneID" id="78152189"/>
<dbReference type="STRING" id="76936.BN2458_PEG2091"/>
<keyword evidence="4" id="KW-1185">Reference proteome</keyword>
<evidence type="ECO:0000313" key="2">
    <source>
        <dbReference type="EMBL" id="CUU40974.1"/>
    </source>
</evidence>
<reference evidence="2" key="2">
    <citation type="submission" date="2015-11" db="EMBL/GenBank/DDBJ databases">
        <authorList>
            <person name="Zhang Y."/>
            <person name="Guo Z."/>
        </authorList>
    </citation>
    <scope>NUCLEOTIDE SEQUENCE</scope>
    <source>
        <strain evidence="2">1</strain>
    </source>
</reference>
<reference evidence="3 4" key="1">
    <citation type="journal article" date="2014" name="Genome Announc.">
        <title>Draft genome sequences of eight enterohepatic helicobacter species isolated from both laboratory and wild rodents.</title>
        <authorList>
            <person name="Sheh A."/>
            <person name="Shen Z."/>
            <person name="Fox J.G."/>
        </authorList>
    </citation>
    <scope>NUCLEOTIDE SEQUENCE [LARGE SCALE GENOMIC DNA]</scope>
    <source>
        <strain evidence="3 4">MIT 98-6810</strain>
    </source>
</reference>
<accession>A0A0S4Q0G6</accession>
<name>A0A0S4Q0G6_9HELI</name>
<organism evidence="2 5">
    <name type="scientific">Helicobacter typhlonius</name>
    <dbReference type="NCBI Taxonomy" id="76936"/>
    <lineage>
        <taxon>Bacteria</taxon>
        <taxon>Pseudomonadati</taxon>
        <taxon>Campylobacterota</taxon>
        <taxon>Epsilonproteobacteria</taxon>
        <taxon>Campylobacterales</taxon>
        <taxon>Helicobacteraceae</taxon>
        <taxon>Helicobacter</taxon>
    </lineage>
</organism>
<dbReference type="RefSeq" id="WP_052082188.1">
    <property type="nucleotide sequence ID" value="NZ_CAJTQN010000001.1"/>
</dbReference>
<keyword evidence="1" id="KW-0732">Signal</keyword>
<evidence type="ECO:0000313" key="3">
    <source>
        <dbReference type="EMBL" id="TLD78951.1"/>
    </source>
</evidence>
<dbReference type="KEGG" id="hty:BN2458_PEG2091"/>
<dbReference type="EMBL" id="JRPF02000003">
    <property type="protein sequence ID" value="TLD78951.1"/>
    <property type="molecule type" value="Genomic_DNA"/>
</dbReference>